<dbReference type="RefSeq" id="WP_086111179.1">
    <property type="nucleotide sequence ID" value="NZ_CAWNHF010000112.1"/>
</dbReference>
<dbReference type="Gene3D" id="3.40.50.720">
    <property type="entry name" value="NAD(P)-binding Rossmann-like Domain"/>
    <property type="match status" value="1"/>
</dbReference>
<dbReference type="FunFam" id="3.40.50.720:FF:000121">
    <property type="entry name" value="Prostaglandin reductase 2"/>
    <property type="match status" value="1"/>
</dbReference>
<organism evidence="3 4">
    <name type="scientific">Xenorhabdus beddingii</name>
    <dbReference type="NCBI Taxonomy" id="40578"/>
    <lineage>
        <taxon>Bacteria</taxon>
        <taxon>Pseudomonadati</taxon>
        <taxon>Pseudomonadota</taxon>
        <taxon>Gammaproteobacteria</taxon>
        <taxon>Enterobacterales</taxon>
        <taxon>Morganellaceae</taxon>
        <taxon>Xenorhabdus</taxon>
    </lineage>
</organism>
<dbReference type="SUPFAM" id="SSF51735">
    <property type="entry name" value="NAD(P)-binding Rossmann-fold domains"/>
    <property type="match status" value="1"/>
</dbReference>
<dbReference type="PANTHER" id="PTHR43205">
    <property type="entry name" value="PROSTAGLANDIN REDUCTASE"/>
    <property type="match status" value="1"/>
</dbReference>
<dbReference type="InterPro" id="IPR045010">
    <property type="entry name" value="MDR_fam"/>
</dbReference>
<evidence type="ECO:0000256" key="1">
    <source>
        <dbReference type="ARBA" id="ARBA00023002"/>
    </source>
</evidence>
<dbReference type="Pfam" id="PF16884">
    <property type="entry name" value="ADH_N_2"/>
    <property type="match status" value="1"/>
</dbReference>
<evidence type="ECO:0000259" key="2">
    <source>
        <dbReference type="SMART" id="SM00829"/>
    </source>
</evidence>
<dbReference type="InterPro" id="IPR020843">
    <property type="entry name" value="ER"/>
</dbReference>
<feature type="domain" description="Enoyl reductase (ER)" evidence="2">
    <location>
        <begin position="17"/>
        <end position="336"/>
    </location>
</feature>
<keyword evidence="4" id="KW-1185">Reference proteome</keyword>
<protein>
    <submittedName>
        <fullName evidence="3">NADP-dependent oxidoreductase</fullName>
    </submittedName>
</protein>
<accession>A0A1Y2SR09</accession>
<dbReference type="Gene3D" id="3.90.180.10">
    <property type="entry name" value="Medium-chain alcohol dehydrogenases, catalytic domain"/>
    <property type="match status" value="1"/>
</dbReference>
<dbReference type="GO" id="GO:0016628">
    <property type="term" value="F:oxidoreductase activity, acting on the CH-CH group of donors, NAD or NADP as acceptor"/>
    <property type="evidence" value="ECO:0007669"/>
    <property type="project" value="InterPro"/>
</dbReference>
<dbReference type="PANTHER" id="PTHR43205:SF7">
    <property type="entry name" value="PROSTAGLANDIN REDUCTASE 1"/>
    <property type="match status" value="1"/>
</dbReference>
<gene>
    <name evidence="3" type="ORF">Xbed_00298</name>
</gene>
<evidence type="ECO:0000313" key="4">
    <source>
        <dbReference type="Proteomes" id="UP000194204"/>
    </source>
</evidence>
<reference evidence="3 4" key="1">
    <citation type="submission" date="2017-01" db="EMBL/GenBank/DDBJ databases">
        <title>Deconstructing symbiosis and pathogenesis requirements using a combined genomic-metabolomic approach.</title>
        <authorList>
            <person name="Tobias N.J."/>
            <person name="Wolff H."/>
            <person name="Djahanschiri B."/>
            <person name="Ebersberger I."/>
            <person name="Bode H.B."/>
        </authorList>
    </citation>
    <scope>NUCLEOTIDE SEQUENCE [LARGE SCALE GENOMIC DNA]</scope>
    <source>
        <strain evidence="3 4">DSM 4764</strain>
    </source>
</reference>
<dbReference type="InterPro" id="IPR011032">
    <property type="entry name" value="GroES-like_sf"/>
</dbReference>
<dbReference type="InterPro" id="IPR013149">
    <property type="entry name" value="ADH-like_C"/>
</dbReference>
<dbReference type="SMART" id="SM00829">
    <property type="entry name" value="PKS_ER"/>
    <property type="match status" value="1"/>
</dbReference>
<sequence length="339" mass="37598">MIHYENKAIVLVRHPEGPLQLSEFRMKITPVRDLEPGEFLIANQWLSLDPYIRSRLNFSTDYVNSIHCGDVVAGETVGVVVASRNPNFNEGSKVFAYSGWQQYYISNERDFIVHTLPQVELPDTIFLNTVGTPGRAAYFGMMRIAKPHAGETLVVSAASGAVGSTVGQIGKMAGCRVVGIAGSEEKCRYVVHELGFDFCVNYRDSDFKHQLRQACPNGIDIYFENVGGRISVLVAQLLNDGARVPVCGNAANYDQSSSIAASSPADFFSSLPNPPVNRFFLVTEWFKDYPESDAWLLNALHDGKLKYRETLIDGLEKAPQAFIDLLNARHFGKQIVRIS</sequence>
<dbReference type="OrthoDB" id="9780520at2"/>
<dbReference type="SUPFAM" id="SSF50129">
    <property type="entry name" value="GroES-like"/>
    <property type="match status" value="1"/>
</dbReference>
<dbReference type="Proteomes" id="UP000194204">
    <property type="component" value="Unassembled WGS sequence"/>
</dbReference>
<dbReference type="CDD" id="cd05288">
    <property type="entry name" value="PGDH"/>
    <property type="match status" value="1"/>
</dbReference>
<dbReference type="AlphaFoldDB" id="A0A1Y2SR09"/>
<name>A0A1Y2SR09_9GAMM</name>
<evidence type="ECO:0000313" key="3">
    <source>
        <dbReference type="EMBL" id="OTA21552.1"/>
    </source>
</evidence>
<dbReference type="STRING" id="40578.Xbed_00298"/>
<dbReference type="InterPro" id="IPR041694">
    <property type="entry name" value="ADH_N_2"/>
</dbReference>
<comment type="caution">
    <text evidence="3">The sequence shown here is derived from an EMBL/GenBank/DDBJ whole genome shotgun (WGS) entry which is preliminary data.</text>
</comment>
<dbReference type="InterPro" id="IPR036291">
    <property type="entry name" value="NAD(P)-bd_dom_sf"/>
</dbReference>
<keyword evidence="1" id="KW-0560">Oxidoreductase</keyword>
<dbReference type="Pfam" id="PF00107">
    <property type="entry name" value="ADH_zinc_N"/>
    <property type="match status" value="1"/>
</dbReference>
<dbReference type="EMBL" id="MUBK01000002">
    <property type="protein sequence ID" value="OTA21552.1"/>
    <property type="molecule type" value="Genomic_DNA"/>
</dbReference>
<proteinExistence type="predicted"/>